<dbReference type="Proteomes" id="UP000234781">
    <property type="component" value="Chromosome"/>
</dbReference>
<dbReference type="AlphaFoldDB" id="A0A9X7F643"/>
<organism evidence="6 7">
    <name type="scientific">Neisseria perflava</name>
    <dbReference type="NCBI Taxonomy" id="33053"/>
    <lineage>
        <taxon>Bacteria</taxon>
        <taxon>Pseudomonadati</taxon>
        <taxon>Pseudomonadota</taxon>
        <taxon>Betaproteobacteria</taxon>
        <taxon>Neisseriales</taxon>
        <taxon>Neisseriaceae</taxon>
        <taxon>Neisseria</taxon>
    </lineage>
</organism>
<evidence type="ECO:0000256" key="5">
    <source>
        <dbReference type="ARBA" id="ARBA00023136"/>
    </source>
</evidence>
<name>A0A9X7F643_NEIPE</name>
<keyword evidence="7" id="KW-1185">Reference proteome</keyword>
<keyword evidence="5" id="KW-0472">Membrane</keyword>
<dbReference type="PANTHER" id="PTHR10465:SF0">
    <property type="entry name" value="SARCALUMENIN"/>
    <property type="match status" value="1"/>
</dbReference>
<sequence>MSIQAEILFQTYDKTAHFVQTNQFETTEFQTVQTMFEDKRKKPDAHIMVYGVYNAGKSTLINALLGKVVAEIDDVPKTDSVSAYRWRQYDILDTPGVDAPIEHEQITDEEMLKADAVIFVVNPVGVAEELGTLSKLLELVKARKQVFLVFNEKQPLAIEDFQKLKDQTQSRLQELAAKSGLSNVLKDIPIVRVNAKSALKAKTENKSALLESSGFPEFEKRLTEFLQSISQDTIYVRLKNALVDFLSGSLNILKMRSQADMVKKYDDLLKNIERNKNQVRRNVRQAIANERNRIGSEVQRQLRRNVFGEENLSESDIEKCIQAAFEYSAEKVNNTLQNEVEALMQQLQVDIDNIQAEIPPSNFEMANINIQNIDNSSPSMENVESIVQEASQISPEMMAQTVERLTKLAKPEYIVESLKFVKKYLPELMKGIGIKTMEKWAKAIMNKLPYIGPMITGLFALKDIFTEDSQTTQMQQKIDEHNRQRERTMQQITDISNDIASRFENIMREHTEKVTDEIFTNIMKQIHALRQGFRNDDRQNSEWIEQLSAYYTVAYNA</sequence>
<comment type="subcellular location">
    <subcellularLocation>
        <location evidence="1">Membrane</location>
    </subcellularLocation>
</comment>
<evidence type="ECO:0000313" key="7">
    <source>
        <dbReference type="Proteomes" id="UP000234781"/>
    </source>
</evidence>
<reference evidence="7" key="1">
    <citation type="submission" date="2017-12" db="EMBL/GenBank/DDBJ databases">
        <title>Phylogenetic diversity of female urinary microbiome.</title>
        <authorList>
            <person name="Thomas-White K."/>
            <person name="Wolfe A.J."/>
        </authorList>
    </citation>
    <scope>NUCLEOTIDE SEQUENCE [LARGE SCALE GENOMIC DNA]</scope>
    <source>
        <strain evidence="7">UMB0023</strain>
    </source>
</reference>
<keyword evidence="4" id="KW-0342">GTP-binding</keyword>
<dbReference type="InterPro" id="IPR027417">
    <property type="entry name" value="P-loop_NTPase"/>
</dbReference>
<dbReference type="RefSeq" id="WP_101756415.1">
    <property type="nucleotide sequence ID" value="NZ_CP136962.1"/>
</dbReference>
<evidence type="ECO:0000313" key="6">
    <source>
        <dbReference type="EMBL" id="WOS97034.1"/>
    </source>
</evidence>
<dbReference type="GO" id="GO:0003924">
    <property type="term" value="F:GTPase activity"/>
    <property type="evidence" value="ECO:0007669"/>
    <property type="project" value="InterPro"/>
</dbReference>
<dbReference type="InterPro" id="IPR006073">
    <property type="entry name" value="GTP-bd"/>
</dbReference>
<dbReference type="GO" id="GO:0016020">
    <property type="term" value="C:membrane"/>
    <property type="evidence" value="ECO:0007669"/>
    <property type="project" value="UniProtKB-SubCell"/>
</dbReference>
<dbReference type="SUPFAM" id="SSF52540">
    <property type="entry name" value="P-loop containing nucleoside triphosphate hydrolases"/>
    <property type="match status" value="1"/>
</dbReference>
<dbReference type="Gene3D" id="3.40.50.300">
    <property type="entry name" value="P-loop containing nucleotide triphosphate hydrolases"/>
    <property type="match status" value="1"/>
</dbReference>
<dbReference type="GO" id="GO:0005525">
    <property type="term" value="F:GTP binding"/>
    <property type="evidence" value="ECO:0007669"/>
    <property type="project" value="UniProtKB-KW"/>
</dbReference>
<evidence type="ECO:0000256" key="1">
    <source>
        <dbReference type="ARBA" id="ARBA00004370"/>
    </source>
</evidence>
<protein>
    <submittedName>
        <fullName evidence="6">GTPase</fullName>
    </submittedName>
</protein>
<dbReference type="GO" id="GO:0008053">
    <property type="term" value="P:mitochondrial fusion"/>
    <property type="evidence" value="ECO:0007669"/>
    <property type="project" value="TreeGrafter"/>
</dbReference>
<keyword evidence="2" id="KW-0547">Nucleotide-binding</keyword>
<evidence type="ECO:0000256" key="2">
    <source>
        <dbReference type="ARBA" id="ARBA00022741"/>
    </source>
</evidence>
<accession>A0A9X7F643</accession>
<dbReference type="PANTHER" id="PTHR10465">
    <property type="entry name" value="TRANSMEMBRANE GTPASE FZO1"/>
    <property type="match status" value="1"/>
</dbReference>
<evidence type="ECO:0000256" key="4">
    <source>
        <dbReference type="ARBA" id="ARBA00023134"/>
    </source>
</evidence>
<evidence type="ECO:0000256" key="3">
    <source>
        <dbReference type="ARBA" id="ARBA00022801"/>
    </source>
</evidence>
<keyword evidence="3" id="KW-0378">Hydrolase</keyword>
<gene>
    <name evidence="6" type="ORF">CYJ98_005445</name>
</gene>
<proteinExistence type="predicted"/>
<dbReference type="EMBL" id="CP136962">
    <property type="protein sequence ID" value="WOS97034.1"/>
    <property type="molecule type" value="Genomic_DNA"/>
</dbReference>
<dbReference type="InterPro" id="IPR027094">
    <property type="entry name" value="Mitofusin_fam"/>
</dbReference>
<dbReference type="Pfam" id="PF01926">
    <property type="entry name" value="MMR_HSR1"/>
    <property type="match status" value="1"/>
</dbReference>